<gene>
    <name evidence="3" type="primary">dprA</name>
    <name evidence="3" type="ORF">HBE96_21235</name>
</gene>
<dbReference type="Pfam" id="PF02481">
    <property type="entry name" value="DNA_processg_A"/>
    <property type="match status" value="1"/>
</dbReference>
<dbReference type="SUPFAM" id="SSF102405">
    <property type="entry name" value="MCP/YpsA-like"/>
    <property type="match status" value="1"/>
</dbReference>
<reference evidence="3 4" key="2">
    <citation type="submission" date="2020-06" db="EMBL/GenBank/DDBJ databases">
        <title>Complete Genome Sequence of Clostridium muelleri sp. nov. P21T, an Acid-Alcohol Producing Acetogen Isolated from Old Hay.</title>
        <authorList>
            <person name="Duncan K.E."/>
            <person name="Tanner R.S."/>
        </authorList>
    </citation>
    <scope>NUCLEOTIDE SEQUENCE [LARGE SCALE GENOMIC DNA]</scope>
    <source>
        <strain evidence="3 4">P21</strain>
    </source>
</reference>
<comment type="similarity">
    <text evidence="1">Belongs to the DprA/Smf family.</text>
</comment>
<name>A0A7Y0EL57_9CLOT</name>
<comment type="caution">
    <text evidence="3">The sequence shown here is derived from an EMBL/GenBank/DDBJ whole genome shotgun (WGS) entry which is preliminary data.</text>
</comment>
<reference evidence="3 4" key="1">
    <citation type="submission" date="2020-04" db="EMBL/GenBank/DDBJ databases">
        <authorList>
            <person name="Doyle D.A."/>
        </authorList>
    </citation>
    <scope>NUCLEOTIDE SEQUENCE [LARGE SCALE GENOMIC DNA]</scope>
    <source>
        <strain evidence="3 4">P21</strain>
    </source>
</reference>
<keyword evidence="4" id="KW-1185">Reference proteome</keyword>
<dbReference type="InterPro" id="IPR057666">
    <property type="entry name" value="DrpA_SLOG"/>
</dbReference>
<dbReference type="NCBIfam" id="TIGR00732">
    <property type="entry name" value="dprA"/>
    <property type="match status" value="1"/>
</dbReference>
<dbReference type="PANTHER" id="PTHR43022">
    <property type="entry name" value="PROTEIN SMF"/>
    <property type="match status" value="1"/>
</dbReference>
<dbReference type="PANTHER" id="PTHR43022:SF1">
    <property type="entry name" value="PROTEIN SMF"/>
    <property type="match status" value="1"/>
</dbReference>
<organism evidence="3 4">
    <name type="scientific">Clostridium muellerianum</name>
    <dbReference type="NCBI Taxonomy" id="2716538"/>
    <lineage>
        <taxon>Bacteria</taxon>
        <taxon>Bacillati</taxon>
        <taxon>Bacillota</taxon>
        <taxon>Clostridia</taxon>
        <taxon>Eubacteriales</taxon>
        <taxon>Clostridiaceae</taxon>
        <taxon>Clostridium</taxon>
    </lineage>
</organism>
<proteinExistence type="inferred from homology"/>
<accession>A0A7Y0EL57</accession>
<dbReference type="Proteomes" id="UP000537131">
    <property type="component" value="Unassembled WGS sequence"/>
</dbReference>
<feature type="domain" description="Smf/DprA SLOG" evidence="2">
    <location>
        <begin position="18"/>
        <end position="224"/>
    </location>
</feature>
<evidence type="ECO:0000313" key="4">
    <source>
        <dbReference type="Proteomes" id="UP000537131"/>
    </source>
</evidence>
<dbReference type="GO" id="GO:0009294">
    <property type="term" value="P:DNA-mediated transformation"/>
    <property type="evidence" value="ECO:0007669"/>
    <property type="project" value="InterPro"/>
</dbReference>
<dbReference type="EMBL" id="JABBNI010000063">
    <property type="protein sequence ID" value="NMM65112.1"/>
    <property type="molecule type" value="Genomic_DNA"/>
</dbReference>
<evidence type="ECO:0000313" key="3">
    <source>
        <dbReference type="EMBL" id="NMM65112.1"/>
    </source>
</evidence>
<dbReference type="AlphaFoldDB" id="A0A7Y0EL57"/>
<evidence type="ECO:0000259" key="2">
    <source>
        <dbReference type="Pfam" id="PF02481"/>
    </source>
</evidence>
<protein>
    <submittedName>
        <fullName evidence="3">DNA-protecting protein DprA</fullName>
    </submittedName>
</protein>
<dbReference type="InterPro" id="IPR003488">
    <property type="entry name" value="DprA"/>
</dbReference>
<dbReference type="Gene3D" id="3.40.50.450">
    <property type="match status" value="1"/>
</dbReference>
<sequence>MSRAELIMKKCEKNNIRLLTINDFLYPSKVKSIKDSPILLYYLGTINKDSMGVGIVGSRRCTSYGKKVAKEVAEILAKNSIPVISGMAKGIDGYSHTACINSGGYTIAFLGNGVDLIYPKEHIKLMEKIIENGAVISEYPPGTKPYPKNFPKRNRLIAAFSNQLLVVEADENSGSLITAQFAKKYNREVFAVPNNIFFKESKGCNKLILNGARLYMCQQQLMNSYTNVTSEKDNFINTVQVRNDSKIDYAEKVILNAINKGPKAIDELKVTLHDDEVDILEKMSLMELDGKIKAFHGKFYSLKNDIASKTLF</sequence>
<evidence type="ECO:0000256" key="1">
    <source>
        <dbReference type="ARBA" id="ARBA00006525"/>
    </source>
</evidence>